<feature type="compositionally biased region" description="Low complexity" evidence="2">
    <location>
        <begin position="11"/>
        <end position="36"/>
    </location>
</feature>
<dbReference type="InterPro" id="IPR055406">
    <property type="entry name" value="HEAT_Maestro"/>
</dbReference>
<dbReference type="Proteomes" id="UP000816034">
    <property type="component" value="Unassembled WGS sequence"/>
</dbReference>
<dbReference type="PANTHER" id="PTHR23120:SF0">
    <property type="entry name" value="MAESTRO HEAT-LIKE REPEAT FAMILY MEMBER 1"/>
    <property type="match status" value="1"/>
</dbReference>
<dbReference type="PANTHER" id="PTHR23120">
    <property type="entry name" value="MAESTRO-RELATED HEAT DOMAIN-CONTAINING"/>
    <property type="match status" value="1"/>
</dbReference>
<name>A0AA88GHM7_NAELO</name>
<gene>
    <name evidence="7" type="ORF">C9374_007886</name>
</gene>
<organism evidence="7 8">
    <name type="scientific">Naegleria lovaniensis</name>
    <name type="common">Amoeba</name>
    <dbReference type="NCBI Taxonomy" id="51637"/>
    <lineage>
        <taxon>Eukaryota</taxon>
        <taxon>Discoba</taxon>
        <taxon>Heterolobosea</taxon>
        <taxon>Tetramitia</taxon>
        <taxon>Eutetramitia</taxon>
        <taxon>Vahlkampfiidae</taxon>
        <taxon>Naegleria</taxon>
    </lineage>
</organism>
<comment type="caution">
    <text evidence="7">The sequence shown here is derived from an EMBL/GenBank/DDBJ whole genome shotgun (WGS) entry which is preliminary data.</text>
</comment>
<feature type="domain" description="MROH2B-like HEAT-repeats" evidence="4">
    <location>
        <begin position="627"/>
        <end position="1040"/>
    </location>
</feature>
<evidence type="ECO:0000259" key="3">
    <source>
        <dbReference type="Pfam" id="PF21047"/>
    </source>
</evidence>
<keyword evidence="1" id="KW-0677">Repeat</keyword>
<feature type="region of interest" description="Disordered" evidence="2">
    <location>
        <begin position="1"/>
        <end position="38"/>
    </location>
</feature>
<dbReference type="Pfam" id="PF21047">
    <property type="entry name" value="HEAT_Maestro"/>
    <property type="match status" value="1"/>
</dbReference>
<evidence type="ECO:0000259" key="6">
    <source>
        <dbReference type="Pfam" id="PF23227"/>
    </source>
</evidence>
<evidence type="ECO:0000259" key="5">
    <source>
        <dbReference type="Pfam" id="PF23221"/>
    </source>
</evidence>
<keyword evidence="8" id="KW-1185">Reference proteome</keyword>
<feature type="domain" description="Maestro-like HEAT-repeats" evidence="3">
    <location>
        <begin position="1111"/>
        <end position="1354"/>
    </location>
</feature>
<evidence type="ECO:0000259" key="4">
    <source>
        <dbReference type="Pfam" id="PF23210"/>
    </source>
</evidence>
<feature type="domain" description="Maestro/Maestro-like HEAT-repeats" evidence="6">
    <location>
        <begin position="1573"/>
        <end position="1854"/>
    </location>
</feature>
<evidence type="ECO:0000256" key="2">
    <source>
        <dbReference type="SAM" id="MobiDB-lite"/>
    </source>
</evidence>
<dbReference type="InterPro" id="IPR056282">
    <property type="entry name" value="MROH2B-like_N_HEAT"/>
</dbReference>
<dbReference type="InterPro" id="IPR045206">
    <property type="entry name" value="Maestro_heat-like_prot"/>
</dbReference>
<dbReference type="Pfam" id="PF23227">
    <property type="entry name" value="HEAT_MROH2B_C"/>
    <property type="match status" value="1"/>
</dbReference>
<accession>A0AA88GHM7</accession>
<protein>
    <submittedName>
        <fullName evidence="7">Uncharacterized protein</fullName>
    </submittedName>
</protein>
<dbReference type="GO" id="GO:0005737">
    <property type="term" value="C:cytoplasm"/>
    <property type="evidence" value="ECO:0007669"/>
    <property type="project" value="TreeGrafter"/>
</dbReference>
<feature type="region of interest" description="Disordered" evidence="2">
    <location>
        <begin position="566"/>
        <end position="616"/>
    </location>
</feature>
<feature type="domain" description="MROH2B-like HEAT-repeats" evidence="4">
    <location>
        <begin position="322"/>
        <end position="532"/>
    </location>
</feature>
<dbReference type="EMBL" id="PYSW02000031">
    <property type="protein sequence ID" value="KAG2378738.1"/>
    <property type="molecule type" value="Genomic_DNA"/>
</dbReference>
<evidence type="ECO:0000256" key="1">
    <source>
        <dbReference type="ARBA" id="ARBA00022737"/>
    </source>
</evidence>
<dbReference type="InterPro" id="IPR048465">
    <property type="entry name" value="Maestro-like_HEAT"/>
</dbReference>
<dbReference type="Pfam" id="PF23221">
    <property type="entry name" value="HEAT_MROH2B_1st"/>
    <property type="match status" value="1"/>
</dbReference>
<dbReference type="InterPro" id="IPR055408">
    <property type="entry name" value="HEAT_MROH2B-like"/>
</dbReference>
<proteinExistence type="predicted"/>
<dbReference type="Gene3D" id="1.25.10.10">
    <property type="entry name" value="Leucine-rich Repeat Variant"/>
    <property type="match status" value="2"/>
</dbReference>
<feature type="compositionally biased region" description="Gly residues" evidence="2">
    <location>
        <begin position="1"/>
        <end position="10"/>
    </location>
</feature>
<dbReference type="InterPro" id="IPR011989">
    <property type="entry name" value="ARM-like"/>
</dbReference>
<sequence>MSFFGFGGKSGSSPNVNSPNTSSSSPGGDSQISSPSYDTGRNIDDIVKGLLIALDDADIKVHKTIHQSLIRIGDQCELLLLSKSLHFLNNICSKSNKKHRVLVMNILTELLNMKPSSNDFAIVRASNVKAADKPLKIPDDLSRALVVMSINEMVQDKSINSDWQASACNLLIALSRYVPDLVTGQLLEKFPISSSNPPHYFVIKALSDIAFYYPLLFIGNLKEVLSRTLPLLALIKHDNLRWVFCAALGRWSEAAIYCLDLSEKPSQNNAMLNPIDKTTISQYHSSILTAMKHILLEWLNVRETKIRLAAAQSIGYMCHIIETDQLNQLLPKLIPNYVNSLKKEIKEDPLPVTIGLQHIVKVVVRDCATSLNDQLQPILGTLFSVLITTMARRQVYKNANRNITEVLRTFHYIAKAYTDQVVSFIQAQLEQPNGSAIVHVSALKTFRYLALNNDDDLTSYRDVIVSGLMKILKDPSNQMMIIAENVEVHNEFSILIHTLAQHDGYMNSQGGTDLVHVILRGCAISEKRVSDDLKTKIPASLVTTAGSEEKAAQAIMARNEKEDAVIFDDKSTLNNSQANTEDEENNSEENGVENRESSATPTTGSPQIGSSKEGLDPQNLPQVYTWYQVRETCDRILLSFTTKLGEEMDKVLWPFLLESFVMPLYDTAFPVLCRAIADISKRKKNDDDFIIDFDAQVNIPKPNFIFARLLLKLTVPFGRNQPAVNILRALYCLSPNIHPDVVQLWGKKLPTLKKYIDTCESNASFVQDEWDNQLLNLVRESIDSVQDDKWAVALGEALLDHSELFYKNNRLLKKSLLSTVGLIIQKSQLKQFIHSAVERCFKITDHTNDEERLGCARGLGQAAVNHCDTVLAQLQNVMKAPEKKTGFFARNTGNEVTHFERATAMLSYGYVSMLTPLTLITSRVEVHIIKNMIPILKPQPPQPIPYELKENGLKAIDLIGKSVHPSRLQDFILKSRDELVRLVIQIMTPSAQLLQQATTVQQLLSINKLRILGLDALSTLVKLPPKIEVDVQNEIFNSILPLLKIKTTVKTDPKQPPVTGLDDLVSTDDTIIESHNNVLFAILHTDNSQGSLDDILRALETDHMNSNNSLERERACSIYVSLLKDFAKLISQYDQSSTNNVFGNSMTSLGRIIGQLIPRITESVAGIRKYGLDGIYLVLRVQHFLEHIKSQSDELPEYIENIVPLRNQLFEASNVKELFEVTKELSQILCEAVKDKNHLMNLIDTLIDTLNDPEVDGANSSCIVLNGLIRSRGKELEHEAANYVKKMIKLIPQFISGQREQIVSGLLHGVRGFTRHFPLLVMNTLIAYPVPHTIEVTKCFQIISTDPMLNQQLLDHLLDIINNAQLYEEKRTSDSVDLIPTHTTVSATQALYEILSVEDFASVAMKNYSQIIVTALVRVGSANEMSVNPPTKYAQQCIINFYKLTQEYRRNTKLEALEELEQNGHHGEEENEDHKTSIQERRELILQQTPTEIEAPTLEMLLQKTQYGDAVQSILDRLCKASTEYVRPMFEYVKPFISRTFIGQRVIATCVVSVLLNHIQNDRELVHNCINSLLGRSGTDEQIVVKLYALRGLSNLSIHPKDILHQYVTPVIGALLSNLEDLNQAVVLEAMTSVKKIFKIAEDQYISPLLMNLCVRLKPSFEKKDPQIREASIKLFGALYRFCDGVMRETLIATIFNNLPILLCHVHDPEDRVSYACRLALSQLVPTLKSEAFTKIFEENESFKVVDQDDPNAPLPPMTPLNFDEFAEIFAKTWIREFPERVSDLVMNLVVFYKSEWHTVCACAVLIIGHLLANLSQDQRSRVNLRHTTQGLTELLKSPSSLIREKASKMLGLLYEA</sequence>
<feature type="domain" description="MROH2B-like N-terminal HEAT-repeats" evidence="5">
    <location>
        <begin position="96"/>
        <end position="318"/>
    </location>
</feature>
<reference evidence="7 8" key="1">
    <citation type="journal article" date="2018" name="BMC Genomics">
        <title>The genome of Naegleria lovaniensis, the basis for a comparative approach to unravel pathogenicity factors of the human pathogenic amoeba N. fowleri.</title>
        <authorList>
            <person name="Liechti N."/>
            <person name="Schurch N."/>
            <person name="Bruggmann R."/>
            <person name="Wittwer M."/>
        </authorList>
    </citation>
    <scope>NUCLEOTIDE SEQUENCE [LARGE SCALE GENOMIC DNA]</scope>
    <source>
        <strain evidence="7 8">ATCC 30569</strain>
    </source>
</reference>
<evidence type="ECO:0000313" key="7">
    <source>
        <dbReference type="EMBL" id="KAG2378738.1"/>
    </source>
</evidence>
<dbReference type="GeneID" id="68100340"/>
<feature type="compositionally biased region" description="Polar residues" evidence="2">
    <location>
        <begin position="599"/>
        <end position="610"/>
    </location>
</feature>
<dbReference type="InterPro" id="IPR016024">
    <property type="entry name" value="ARM-type_fold"/>
</dbReference>
<feature type="compositionally biased region" description="Acidic residues" evidence="2">
    <location>
        <begin position="580"/>
        <end position="591"/>
    </location>
</feature>
<dbReference type="Pfam" id="PF23210">
    <property type="entry name" value="HEAT_Maestro_2"/>
    <property type="match status" value="2"/>
</dbReference>
<dbReference type="RefSeq" id="XP_044546000.1">
    <property type="nucleotide sequence ID" value="XM_044697900.1"/>
</dbReference>
<evidence type="ECO:0000313" key="8">
    <source>
        <dbReference type="Proteomes" id="UP000816034"/>
    </source>
</evidence>
<dbReference type="SUPFAM" id="SSF48371">
    <property type="entry name" value="ARM repeat"/>
    <property type="match status" value="3"/>
</dbReference>